<dbReference type="Pfam" id="PF07707">
    <property type="entry name" value="BACK"/>
    <property type="match status" value="1"/>
</dbReference>
<reference evidence="3" key="2">
    <citation type="submission" date="2017-10" db="EMBL/GenBank/DDBJ databases">
        <title>Ladona fulva Genome sequencing and assembly.</title>
        <authorList>
            <person name="Murali S."/>
            <person name="Richards S."/>
            <person name="Bandaranaike D."/>
            <person name="Bellair M."/>
            <person name="Blankenburg K."/>
            <person name="Chao H."/>
            <person name="Dinh H."/>
            <person name="Doddapaneni H."/>
            <person name="Dugan-Rocha S."/>
            <person name="Elkadiri S."/>
            <person name="Gnanaolivu R."/>
            <person name="Hernandez B."/>
            <person name="Skinner E."/>
            <person name="Javaid M."/>
            <person name="Lee S."/>
            <person name="Li M."/>
            <person name="Ming W."/>
            <person name="Munidasa M."/>
            <person name="Muniz J."/>
            <person name="Nguyen L."/>
            <person name="Hughes D."/>
            <person name="Osuji N."/>
            <person name="Pu L.-L."/>
            <person name="Puazo M."/>
            <person name="Qu C."/>
            <person name="Quiroz J."/>
            <person name="Raj R."/>
            <person name="Weissenberger G."/>
            <person name="Xin Y."/>
            <person name="Zou X."/>
            <person name="Han Y."/>
            <person name="Worley K."/>
            <person name="Muzny D."/>
            <person name="Gibbs R."/>
        </authorList>
    </citation>
    <scope>NUCLEOTIDE SEQUENCE</scope>
    <source>
        <strain evidence="3">Sampled in the wild</strain>
    </source>
</reference>
<dbReference type="GO" id="GO:0022008">
    <property type="term" value="P:neurogenesis"/>
    <property type="evidence" value="ECO:0007669"/>
    <property type="project" value="TreeGrafter"/>
</dbReference>
<evidence type="ECO:0000313" key="4">
    <source>
        <dbReference type="Proteomes" id="UP000792457"/>
    </source>
</evidence>
<name>A0A8K0KPN2_LADFU</name>
<dbReference type="InterPro" id="IPR011333">
    <property type="entry name" value="SKP1/BTB/POZ_sf"/>
</dbReference>
<sequence length="512" mass="57011">MDGEDWQLSKSGVSERIQHLHKTKQWTDCSFQVTGGNHAQAHKVILACCSPVFEAMLFGPIAEKNVIVVPDVEPEAFRILLEYIYTDCTSFTSLDAACATLYAAKKYLLLHLRQRCVMHLVALLRPSNACSLYEFAVALGEEELAQESLKVICTYLPEVLQDPSFVHISRGTLEAILQEDLVNADSGEATLISASLSWARQECKRHGTNPELGRELRQALGPEIVSYLRFMALSSEELEKQVQPRGILTRDEVDALLKARCELKKSGKEELEDCSGSTISQIPPNLCTNSRPRSSIPISLRCCPRRYLKAGPVVGYPETPGREGGHPGPPPSPLLLLCRLRVVSHCVVLTGIQVWTGLAPLSAFSLPANMSQRRWMPDDGQSSPESHHPRSPLTYEEDMEVAVLDQEGRVLCKVPFCDRVEYNSLATISLGEPVRLAKGHEYSIRLTLCQPLQYQTAFLSVSESVNGVCFEFADYADPRGNVGDENSRLVSRLDMGFVQTLFFYPRGRYFAF</sequence>
<evidence type="ECO:0000313" key="3">
    <source>
        <dbReference type="EMBL" id="KAG8238482.1"/>
    </source>
</evidence>
<dbReference type="PANTHER" id="PTHR45774">
    <property type="entry name" value="BTB/POZ DOMAIN-CONTAINING"/>
    <property type="match status" value="1"/>
</dbReference>
<feature type="region of interest" description="Disordered" evidence="1">
    <location>
        <begin position="374"/>
        <end position="393"/>
    </location>
</feature>
<dbReference type="SMART" id="SM00875">
    <property type="entry name" value="BACK"/>
    <property type="match status" value="1"/>
</dbReference>
<evidence type="ECO:0000256" key="1">
    <source>
        <dbReference type="SAM" id="MobiDB-lite"/>
    </source>
</evidence>
<dbReference type="SUPFAM" id="SSF54695">
    <property type="entry name" value="POZ domain"/>
    <property type="match status" value="1"/>
</dbReference>
<dbReference type="Gene3D" id="1.25.40.420">
    <property type="match status" value="1"/>
</dbReference>
<dbReference type="Proteomes" id="UP000792457">
    <property type="component" value="Unassembled WGS sequence"/>
</dbReference>
<dbReference type="PANTHER" id="PTHR45774:SF3">
    <property type="entry name" value="BTB (POZ) DOMAIN-CONTAINING 2B-RELATED"/>
    <property type="match status" value="1"/>
</dbReference>
<feature type="domain" description="BTB" evidence="2">
    <location>
        <begin position="27"/>
        <end position="93"/>
    </location>
</feature>
<dbReference type="InterPro" id="IPR011705">
    <property type="entry name" value="BACK"/>
</dbReference>
<dbReference type="GO" id="GO:0005829">
    <property type="term" value="C:cytosol"/>
    <property type="evidence" value="ECO:0007669"/>
    <property type="project" value="TreeGrafter"/>
</dbReference>
<evidence type="ECO:0000259" key="2">
    <source>
        <dbReference type="PROSITE" id="PS50097"/>
    </source>
</evidence>
<dbReference type="InterPro" id="IPR000210">
    <property type="entry name" value="BTB/POZ_dom"/>
</dbReference>
<dbReference type="OrthoDB" id="45365at2759"/>
<gene>
    <name evidence="3" type="ORF">J437_LFUL004945</name>
</gene>
<dbReference type="GO" id="GO:0000932">
    <property type="term" value="C:P-body"/>
    <property type="evidence" value="ECO:0007669"/>
    <property type="project" value="TreeGrafter"/>
</dbReference>
<dbReference type="AlphaFoldDB" id="A0A8K0KPN2"/>
<dbReference type="PROSITE" id="PS50097">
    <property type="entry name" value="BTB"/>
    <property type="match status" value="1"/>
</dbReference>
<dbReference type="Gene3D" id="3.30.710.10">
    <property type="entry name" value="Potassium Channel Kv1.1, Chain A"/>
    <property type="match status" value="1"/>
</dbReference>
<proteinExistence type="predicted"/>
<dbReference type="EMBL" id="KZ309355">
    <property type="protein sequence ID" value="KAG8238482.1"/>
    <property type="molecule type" value="Genomic_DNA"/>
</dbReference>
<organism evidence="3 4">
    <name type="scientific">Ladona fulva</name>
    <name type="common">Scarce chaser dragonfly</name>
    <name type="synonym">Libellula fulva</name>
    <dbReference type="NCBI Taxonomy" id="123851"/>
    <lineage>
        <taxon>Eukaryota</taxon>
        <taxon>Metazoa</taxon>
        <taxon>Ecdysozoa</taxon>
        <taxon>Arthropoda</taxon>
        <taxon>Hexapoda</taxon>
        <taxon>Insecta</taxon>
        <taxon>Pterygota</taxon>
        <taxon>Palaeoptera</taxon>
        <taxon>Odonata</taxon>
        <taxon>Epiprocta</taxon>
        <taxon>Anisoptera</taxon>
        <taxon>Libelluloidea</taxon>
        <taxon>Libellulidae</taxon>
        <taxon>Ladona</taxon>
    </lineage>
</organism>
<protein>
    <recommendedName>
        <fullName evidence="2">BTB domain-containing protein</fullName>
    </recommendedName>
</protein>
<keyword evidence="4" id="KW-1185">Reference proteome</keyword>
<dbReference type="Pfam" id="PF00651">
    <property type="entry name" value="BTB"/>
    <property type="match status" value="1"/>
</dbReference>
<comment type="caution">
    <text evidence="3">The sequence shown here is derived from an EMBL/GenBank/DDBJ whole genome shotgun (WGS) entry which is preliminary data.</text>
</comment>
<dbReference type="SMART" id="SM00225">
    <property type="entry name" value="BTB"/>
    <property type="match status" value="1"/>
</dbReference>
<reference evidence="3" key="1">
    <citation type="submission" date="2013-04" db="EMBL/GenBank/DDBJ databases">
        <authorList>
            <person name="Qu J."/>
            <person name="Murali S.C."/>
            <person name="Bandaranaike D."/>
            <person name="Bellair M."/>
            <person name="Blankenburg K."/>
            <person name="Chao H."/>
            <person name="Dinh H."/>
            <person name="Doddapaneni H."/>
            <person name="Downs B."/>
            <person name="Dugan-Rocha S."/>
            <person name="Elkadiri S."/>
            <person name="Gnanaolivu R.D."/>
            <person name="Hernandez B."/>
            <person name="Javaid M."/>
            <person name="Jayaseelan J.C."/>
            <person name="Lee S."/>
            <person name="Li M."/>
            <person name="Ming W."/>
            <person name="Munidasa M."/>
            <person name="Muniz J."/>
            <person name="Nguyen L."/>
            <person name="Ongeri F."/>
            <person name="Osuji N."/>
            <person name="Pu L.-L."/>
            <person name="Puazo M."/>
            <person name="Qu C."/>
            <person name="Quiroz J."/>
            <person name="Raj R."/>
            <person name="Weissenberger G."/>
            <person name="Xin Y."/>
            <person name="Zou X."/>
            <person name="Han Y."/>
            <person name="Richards S."/>
            <person name="Worley K."/>
            <person name="Muzny D."/>
            <person name="Gibbs R."/>
        </authorList>
    </citation>
    <scope>NUCLEOTIDE SEQUENCE</scope>
    <source>
        <strain evidence="3">Sampled in the wild</strain>
    </source>
</reference>
<accession>A0A8K0KPN2</accession>